<gene>
    <name evidence="2" type="ORF">IM816_16690</name>
</gene>
<name>A0ABY4T278_9GAMM</name>
<proteinExistence type="predicted"/>
<protein>
    <submittedName>
        <fullName evidence="2">DUF4377 domain-containing protein</fullName>
    </submittedName>
</protein>
<evidence type="ECO:0000313" key="3">
    <source>
        <dbReference type="Proteomes" id="UP001056681"/>
    </source>
</evidence>
<dbReference type="PROSITE" id="PS51257">
    <property type="entry name" value="PROKAR_LIPOPROTEIN"/>
    <property type="match status" value="1"/>
</dbReference>
<keyword evidence="3" id="KW-1185">Reference proteome</keyword>
<feature type="domain" description="DUF4377" evidence="1">
    <location>
        <begin position="31"/>
        <end position="106"/>
    </location>
</feature>
<organism evidence="2 3">
    <name type="scientific">Luteibacter flocculans</name>
    <dbReference type="NCBI Taxonomy" id="2780091"/>
    <lineage>
        <taxon>Bacteria</taxon>
        <taxon>Pseudomonadati</taxon>
        <taxon>Pseudomonadota</taxon>
        <taxon>Gammaproteobacteria</taxon>
        <taxon>Lysobacterales</taxon>
        <taxon>Rhodanobacteraceae</taxon>
        <taxon>Luteibacter</taxon>
    </lineage>
</organism>
<dbReference type="Pfam" id="PF14302">
    <property type="entry name" value="DUF4377"/>
    <property type="match status" value="1"/>
</dbReference>
<reference evidence="2" key="1">
    <citation type="submission" date="2020-10" db="EMBL/GenBank/DDBJ databases">
        <title>Whole-genome sequence of Luteibacter sp. EIF3.</title>
        <authorList>
            <person name="Friedrich I."/>
            <person name="Hertel R."/>
            <person name="Daniel R."/>
        </authorList>
    </citation>
    <scope>NUCLEOTIDE SEQUENCE</scope>
    <source>
        <strain evidence="2">EIF3</strain>
    </source>
</reference>
<dbReference type="InterPro" id="IPR025485">
    <property type="entry name" value="DUF4377"/>
</dbReference>
<dbReference type="RefSeq" id="WP_250338948.1">
    <property type="nucleotide sequence ID" value="NZ_CP063231.1"/>
</dbReference>
<sequence>MRPFAFAVIAALLTGCATSPSDHGSRSRLLYVAGAKAPCTNGATKAECLQYREQPNEPWQTTAVPIEDFDWKPGNEYLLKITEVHPKGVPQDAPAVRWHVDKVVEQHPVP</sequence>
<evidence type="ECO:0000259" key="1">
    <source>
        <dbReference type="Pfam" id="PF14302"/>
    </source>
</evidence>
<dbReference type="Proteomes" id="UP001056681">
    <property type="component" value="Chromosome"/>
</dbReference>
<accession>A0ABY4T278</accession>
<dbReference type="EMBL" id="CP063231">
    <property type="protein sequence ID" value="URL58210.1"/>
    <property type="molecule type" value="Genomic_DNA"/>
</dbReference>
<evidence type="ECO:0000313" key="2">
    <source>
        <dbReference type="EMBL" id="URL58210.1"/>
    </source>
</evidence>